<organism evidence="1 2">
    <name type="scientific">Gossypium schwendimanii</name>
    <name type="common">Cotton</name>
    <dbReference type="NCBI Taxonomy" id="34291"/>
    <lineage>
        <taxon>Eukaryota</taxon>
        <taxon>Viridiplantae</taxon>
        <taxon>Streptophyta</taxon>
        <taxon>Embryophyta</taxon>
        <taxon>Tracheophyta</taxon>
        <taxon>Spermatophyta</taxon>
        <taxon>Magnoliopsida</taxon>
        <taxon>eudicotyledons</taxon>
        <taxon>Gunneridae</taxon>
        <taxon>Pentapetalae</taxon>
        <taxon>rosids</taxon>
        <taxon>malvids</taxon>
        <taxon>Malvales</taxon>
        <taxon>Malvaceae</taxon>
        <taxon>Malvoideae</taxon>
        <taxon>Gossypium</taxon>
    </lineage>
</organism>
<evidence type="ECO:0000313" key="1">
    <source>
        <dbReference type="EMBL" id="MBA0876638.1"/>
    </source>
</evidence>
<dbReference type="OrthoDB" id="976802at2759"/>
<name>A0A7J9N077_GOSSC</name>
<dbReference type="Proteomes" id="UP000593576">
    <property type="component" value="Unassembled WGS sequence"/>
</dbReference>
<proteinExistence type="predicted"/>
<gene>
    <name evidence="1" type="ORF">Goshw_008039</name>
</gene>
<keyword evidence="2" id="KW-1185">Reference proteome</keyword>
<protein>
    <submittedName>
        <fullName evidence="1">Uncharacterized protein</fullName>
    </submittedName>
</protein>
<dbReference type="EMBL" id="JABFAF010265496">
    <property type="protein sequence ID" value="MBA0876638.1"/>
    <property type="molecule type" value="Genomic_DNA"/>
</dbReference>
<evidence type="ECO:0000313" key="2">
    <source>
        <dbReference type="Proteomes" id="UP000593576"/>
    </source>
</evidence>
<sequence length="34" mass="4117">MQLSELGLKLHRKRKVIVWLTNMYWNYGILLVSL</sequence>
<reference evidence="1 2" key="1">
    <citation type="journal article" date="2019" name="Genome Biol. Evol.">
        <title>Insights into the evolution of the New World diploid cottons (Gossypium, subgenus Houzingenia) based on genome sequencing.</title>
        <authorList>
            <person name="Grover C.E."/>
            <person name="Arick M.A. 2nd"/>
            <person name="Thrash A."/>
            <person name="Conover J.L."/>
            <person name="Sanders W.S."/>
            <person name="Peterson D.G."/>
            <person name="Frelichowski J.E."/>
            <person name="Scheffler J.A."/>
            <person name="Scheffler B.E."/>
            <person name="Wendel J.F."/>
        </authorList>
    </citation>
    <scope>NUCLEOTIDE SEQUENCE [LARGE SCALE GENOMIC DNA]</scope>
    <source>
        <strain evidence="1">1</strain>
        <tissue evidence="1">Leaf</tissue>
    </source>
</reference>
<accession>A0A7J9N077</accession>
<dbReference type="AlphaFoldDB" id="A0A7J9N077"/>
<comment type="caution">
    <text evidence="1">The sequence shown here is derived from an EMBL/GenBank/DDBJ whole genome shotgun (WGS) entry which is preliminary data.</text>
</comment>